<proteinExistence type="predicted"/>
<evidence type="ECO:0008006" key="3">
    <source>
        <dbReference type="Google" id="ProtNLM"/>
    </source>
</evidence>
<evidence type="ECO:0000313" key="1">
    <source>
        <dbReference type="EMBL" id="PTQ87945.1"/>
    </source>
</evidence>
<comment type="caution">
    <text evidence="1">The sequence shown here is derived from an EMBL/GenBank/DDBJ whole genome shotgun (WGS) entry which is preliminary data.</text>
</comment>
<dbReference type="RefSeq" id="WP_107866553.1">
    <property type="nucleotide sequence ID" value="NZ_QAON01000015.1"/>
</dbReference>
<sequence>MAQAQLPTLGQTTLLSATTGKLDVCLLPLWQKRLLLPAVTVLDVLPATGIKSPKKAKKNGLLGQILWNSEQVPVVNFEVLCGLSAASEPQKVAIIHSINHNEKLSHYAIALQAEPLAVKVKIAELEDLEKATVTAMEYLQVRYQEAMAVIPDLDALEAKILTLI</sequence>
<dbReference type="GO" id="GO:0006935">
    <property type="term" value="P:chemotaxis"/>
    <property type="evidence" value="ECO:0007669"/>
    <property type="project" value="InterPro"/>
</dbReference>
<organism evidence="1 2">
    <name type="scientific">Agitococcus lubricus</name>
    <dbReference type="NCBI Taxonomy" id="1077255"/>
    <lineage>
        <taxon>Bacteria</taxon>
        <taxon>Pseudomonadati</taxon>
        <taxon>Pseudomonadota</taxon>
        <taxon>Gammaproteobacteria</taxon>
        <taxon>Moraxellales</taxon>
        <taxon>Moraxellaceae</taxon>
        <taxon>Agitococcus</taxon>
    </lineage>
</organism>
<protein>
    <recommendedName>
        <fullName evidence="3">CheW-like domain-containing protein</fullName>
    </recommendedName>
</protein>
<dbReference type="EMBL" id="QAON01000015">
    <property type="protein sequence ID" value="PTQ87945.1"/>
    <property type="molecule type" value="Genomic_DNA"/>
</dbReference>
<dbReference type="OrthoDB" id="5765252at2"/>
<dbReference type="InterPro" id="IPR036061">
    <property type="entry name" value="CheW-like_dom_sf"/>
</dbReference>
<name>A0A2T5IVN3_9GAMM</name>
<keyword evidence="2" id="KW-1185">Reference proteome</keyword>
<reference evidence="1 2" key="1">
    <citation type="submission" date="2018-04" db="EMBL/GenBank/DDBJ databases">
        <title>Genomic Encyclopedia of Archaeal and Bacterial Type Strains, Phase II (KMG-II): from individual species to whole genera.</title>
        <authorList>
            <person name="Goeker M."/>
        </authorList>
    </citation>
    <scope>NUCLEOTIDE SEQUENCE [LARGE SCALE GENOMIC DNA]</scope>
    <source>
        <strain evidence="1 2">DSM 5822</strain>
    </source>
</reference>
<dbReference type="AlphaFoldDB" id="A0A2T5IVN3"/>
<evidence type="ECO:0000313" key="2">
    <source>
        <dbReference type="Proteomes" id="UP000244223"/>
    </source>
</evidence>
<gene>
    <name evidence="1" type="ORF">C8N29_11530</name>
</gene>
<dbReference type="Proteomes" id="UP000244223">
    <property type="component" value="Unassembled WGS sequence"/>
</dbReference>
<dbReference type="GO" id="GO:0007165">
    <property type="term" value="P:signal transduction"/>
    <property type="evidence" value="ECO:0007669"/>
    <property type="project" value="InterPro"/>
</dbReference>
<accession>A0A2T5IVN3</accession>
<dbReference type="SUPFAM" id="SSF50341">
    <property type="entry name" value="CheW-like"/>
    <property type="match status" value="1"/>
</dbReference>